<feature type="compositionally biased region" description="Basic and acidic residues" evidence="1">
    <location>
        <begin position="245"/>
        <end position="257"/>
    </location>
</feature>
<dbReference type="CDD" id="cd12087">
    <property type="entry name" value="TM_EGFR-like"/>
    <property type="match status" value="1"/>
</dbReference>
<protein>
    <submittedName>
        <fullName evidence="3">Uncharacterized protein</fullName>
    </submittedName>
</protein>
<proteinExistence type="predicted"/>
<gene>
    <name evidence="3" type="ORF">FFLO_05623</name>
</gene>
<evidence type="ECO:0000313" key="4">
    <source>
        <dbReference type="Proteomes" id="UP000812966"/>
    </source>
</evidence>
<reference evidence="3" key="1">
    <citation type="submission" date="2020-04" db="EMBL/GenBank/DDBJ databases">
        <title>Analysis of mating type loci in Filobasidium floriforme.</title>
        <authorList>
            <person name="Nowrousian M."/>
        </authorList>
    </citation>
    <scope>NUCLEOTIDE SEQUENCE</scope>
    <source>
        <strain evidence="3">CBS 6242</strain>
    </source>
</reference>
<feature type="compositionally biased region" description="Pro residues" evidence="1">
    <location>
        <begin position="32"/>
        <end position="63"/>
    </location>
</feature>
<accession>A0A8K0JIR1</accession>
<keyword evidence="2" id="KW-0472">Membrane</keyword>
<dbReference type="Proteomes" id="UP000812966">
    <property type="component" value="Unassembled WGS sequence"/>
</dbReference>
<organism evidence="3 4">
    <name type="scientific">Filobasidium floriforme</name>
    <dbReference type="NCBI Taxonomy" id="5210"/>
    <lineage>
        <taxon>Eukaryota</taxon>
        <taxon>Fungi</taxon>
        <taxon>Dikarya</taxon>
        <taxon>Basidiomycota</taxon>
        <taxon>Agaricomycotina</taxon>
        <taxon>Tremellomycetes</taxon>
        <taxon>Filobasidiales</taxon>
        <taxon>Filobasidiaceae</taxon>
        <taxon>Filobasidium</taxon>
    </lineage>
</organism>
<name>A0A8K0JIR1_9TREE</name>
<evidence type="ECO:0000313" key="3">
    <source>
        <dbReference type="EMBL" id="KAG7529481.1"/>
    </source>
</evidence>
<feature type="transmembrane region" description="Helical" evidence="2">
    <location>
        <begin position="165"/>
        <end position="185"/>
    </location>
</feature>
<feature type="region of interest" description="Disordered" evidence="1">
    <location>
        <begin position="1"/>
        <end position="104"/>
    </location>
</feature>
<sequence length="266" mass="28270">MAPVLPPNLSQRQVAAPLPPGYGQPGMQQVTPPAPPPSQIPPAQQPPPNTQPSAPPQMPPPGGNMPVQTSQVPPQGVNPPLQAQLSPSPSPVMPPTGPMTLANGAPAGASAILSGRPLVTQTITAQATGGAYGYGPAPNAIPGGVFGQQDPYSASQKNTTGSDSGTAIAVGVVFGLLVLAILGFLRWRYWQYRKNGGTGTRWEAFFGKSQRREEAKAKAEQKDTWKNWPMLRYVPKYTFGDMAEDNDKKEKEEEDRKKKMAAASKR</sequence>
<evidence type="ECO:0000256" key="1">
    <source>
        <dbReference type="SAM" id="MobiDB-lite"/>
    </source>
</evidence>
<dbReference type="EMBL" id="JABELV010000148">
    <property type="protein sequence ID" value="KAG7529481.1"/>
    <property type="molecule type" value="Genomic_DNA"/>
</dbReference>
<keyword evidence="4" id="KW-1185">Reference proteome</keyword>
<evidence type="ECO:0000256" key="2">
    <source>
        <dbReference type="SAM" id="Phobius"/>
    </source>
</evidence>
<feature type="region of interest" description="Disordered" evidence="1">
    <location>
        <begin position="244"/>
        <end position="266"/>
    </location>
</feature>
<dbReference type="AlphaFoldDB" id="A0A8K0JIR1"/>
<keyword evidence="2" id="KW-0812">Transmembrane</keyword>
<keyword evidence="2" id="KW-1133">Transmembrane helix</keyword>
<feature type="compositionally biased region" description="Pro residues" evidence="1">
    <location>
        <begin position="88"/>
        <end position="97"/>
    </location>
</feature>
<comment type="caution">
    <text evidence="3">The sequence shown here is derived from an EMBL/GenBank/DDBJ whole genome shotgun (WGS) entry which is preliminary data.</text>
</comment>